<dbReference type="Proteomes" id="UP001066276">
    <property type="component" value="Chromosome 3_2"/>
</dbReference>
<dbReference type="EMBL" id="JANPWB010000006">
    <property type="protein sequence ID" value="KAJ1180215.1"/>
    <property type="molecule type" value="Genomic_DNA"/>
</dbReference>
<proteinExistence type="predicted"/>
<gene>
    <name evidence="1" type="ORF">NDU88_005437</name>
</gene>
<comment type="caution">
    <text evidence="1">The sequence shown here is derived from an EMBL/GenBank/DDBJ whole genome shotgun (WGS) entry which is preliminary data.</text>
</comment>
<keyword evidence="2" id="KW-1185">Reference proteome</keyword>
<name>A0AAV7TUT7_PLEWA</name>
<sequence>MVRGGNWRERHGGYGLSEEDTAGLQYGGRATMHPGAWQPLRARARGLPQQGRPKRISLYLTGAFLKIQAKVMDAVCLGQGRTSALQT</sequence>
<organism evidence="1 2">
    <name type="scientific">Pleurodeles waltl</name>
    <name type="common">Iberian ribbed newt</name>
    <dbReference type="NCBI Taxonomy" id="8319"/>
    <lineage>
        <taxon>Eukaryota</taxon>
        <taxon>Metazoa</taxon>
        <taxon>Chordata</taxon>
        <taxon>Craniata</taxon>
        <taxon>Vertebrata</taxon>
        <taxon>Euteleostomi</taxon>
        <taxon>Amphibia</taxon>
        <taxon>Batrachia</taxon>
        <taxon>Caudata</taxon>
        <taxon>Salamandroidea</taxon>
        <taxon>Salamandridae</taxon>
        <taxon>Pleurodelinae</taxon>
        <taxon>Pleurodeles</taxon>
    </lineage>
</organism>
<evidence type="ECO:0000313" key="1">
    <source>
        <dbReference type="EMBL" id="KAJ1180215.1"/>
    </source>
</evidence>
<protein>
    <submittedName>
        <fullName evidence="1">Uncharacterized protein</fullName>
    </submittedName>
</protein>
<reference evidence="1" key="1">
    <citation type="journal article" date="2022" name="bioRxiv">
        <title>Sequencing and chromosome-scale assembly of the giantPleurodeles waltlgenome.</title>
        <authorList>
            <person name="Brown T."/>
            <person name="Elewa A."/>
            <person name="Iarovenko S."/>
            <person name="Subramanian E."/>
            <person name="Araus A.J."/>
            <person name="Petzold A."/>
            <person name="Susuki M."/>
            <person name="Suzuki K.-i.T."/>
            <person name="Hayashi T."/>
            <person name="Toyoda A."/>
            <person name="Oliveira C."/>
            <person name="Osipova E."/>
            <person name="Leigh N.D."/>
            <person name="Simon A."/>
            <person name="Yun M.H."/>
        </authorList>
    </citation>
    <scope>NUCLEOTIDE SEQUENCE</scope>
    <source>
        <strain evidence="1">20211129_DDA</strain>
        <tissue evidence="1">Liver</tissue>
    </source>
</reference>
<accession>A0AAV7TUT7</accession>
<evidence type="ECO:0000313" key="2">
    <source>
        <dbReference type="Proteomes" id="UP001066276"/>
    </source>
</evidence>
<dbReference type="AlphaFoldDB" id="A0AAV7TUT7"/>